<dbReference type="InterPro" id="IPR003856">
    <property type="entry name" value="LPS_length_determ_N"/>
</dbReference>
<evidence type="ECO:0000256" key="5">
    <source>
        <dbReference type="ARBA" id="ARBA00022989"/>
    </source>
</evidence>
<dbReference type="Proteomes" id="UP000198680">
    <property type="component" value="Unassembled WGS sequence"/>
</dbReference>
<evidence type="ECO:0000256" key="7">
    <source>
        <dbReference type="SAM" id="MobiDB-lite"/>
    </source>
</evidence>
<evidence type="ECO:0000313" key="11">
    <source>
        <dbReference type="Proteomes" id="UP000198680"/>
    </source>
</evidence>
<dbReference type="RefSeq" id="WP_139177296.1">
    <property type="nucleotide sequence ID" value="NZ_FNHE01000025.1"/>
</dbReference>
<dbReference type="EMBL" id="FNHE01000025">
    <property type="protein sequence ID" value="SDN47859.1"/>
    <property type="molecule type" value="Genomic_DNA"/>
</dbReference>
<dbReference type="PANTHER" id="PTHR32309:SF31">
    <property type="entry name" value="CAPSULAR EXOPOLYSACCHARIDE FAMILY"/>
    <property type="match status" value="1"/>
</dbReference>
<feature type="region of interest" description="Disordered" evidence="7">
    <location>
        <begin position="362"/>
        <end position="393"/>
    </location>
</feature>
<keyword evidence="5 8" id="KW-1133">Transmembrane helix</keyword>
<feature type="transmembrane region" description="Helical" evidence="8">
    <location>
        <begin position="168"/>
        <end position="188"/>
    </location>
</feature>
<protein>
    <submittedName>
        <fullName evidence="10">Capsular polysaccharide biosynthesis protein</fullName>
    </submittedName>
</protein>
<evidence type="ECO:0000313" key="10">
    <source>
        <dbReference type="EMBL" id="SDN47859.1"/>
    </source>
</evidence>
<accession>A0A1H0BQA8</accession>
<feature type="domain" description="Polysaccharide chain length determinant N-terminal" evidence="9">
    <location>
        <begin position="3"/>
        <end position="81"/>
    </location>
</feature>
<keyword evidence="11" id="KW-1185">Reference proteome</keyword>
<gene>
    <name evidence="10" type="ORF">SAMN05660642_04915</name>
</gene>
<reference evidence="11" key="1">
    <citation type="submission" date="2016-10" db="EMBL/GenBank/DDBJ databases">
        <authorList>
            <person name="Varghese N."/>
            <person name="Submissions S."/>
        </authorList>
    </citation>
    <scope>NUCLEOTIDE SEQUENCE [LARGE SCALE GENOMIC DNA]</scope>
    <source>
        <strain evidence="11">DSM 45419</strain>
    </source>
</reference>
<evidence type="ECO:0000256" key="8">
    <source>
        <dbReference type="SAM" id="Phobius"/>
    </source>
</evidence>
<evidence type="ECO:0000256" key="4">
    <source>
        <dbReference type="ARBA" id="ARBA00022692"/>
    </source>
</evidence>
<sequence>MGLRDYIAVVRHHWPIWLGVTALGVVLALTALLALPRTFEATAEVFVSSTTEGPETSQFVNERVKSYPAIATSDAVLDSAMARLGMDSGASQPWVEVEATSPVETAQVDITVVSGDAELAANVANAVAVEFSRVVQDLERPTTGVSPVRLTVTDAATAPTVPTSPVPLYVLTLGTAAGLLLGLSAAVVRSKMGRILHTESDLRATWGDVEVLTIPSGRGRHDPSAGRAAPTIARHLERIAGEKAVRVCVVSPSPGEDRTVRALLDSVADELRPRGVRAIVHHHPDVSRELIAPTAPGVALDFIDRSTPIRAWRHDHAGCDTVLLVVTTGRVDARDLQEVRSTLQAVGAPPPVVVLTSRRAALRGRSPSAPRHHADNARAAATASREVSEPASS</sequence>
<evidence type="ECO:0000256" key="1">
    <source>
        <dbReference type="ARBA" id="ARBA00004651"/>
    </source>
</evidence>
<dbReference type="AlphaFoldDB" id="A0A1H0BQA8"/>
<dbReference type="OrthoDB" id="9812433at2"/>
<comment type="subcellular location">
    <subcellularLocation>
        <location evidence="1">Cell membrane</location>
        <topology evidence="1">Multi-pass membrane protein</topology>
    </subcellularLocation>
</comment>
<feature type="transmembrane region" description="Helical" evidence="8">
    <location>
        <begin position="14"/>
        <end position="35"/>
    </location>
</feature>
<evidence type="ECO:0000256" key="2">
    <source>
        <dbReference type="ARBA" id="ARBA00006683"/>
    </source>
</evidence>
<comment type="similarity">
    <text evidence="2">Belongs to the CpsC/CapA family.</text>
</comment>
<evidence type="ECO:0000259" key="9">
    <source>
        <dbReference type="Pfam" id="PF02706"/>
    </source>
</evidence>
<evidence type="ECO:0000256" key="6">
    <source>
        <dbReference type="ARBA" id="ARBA00023136"/>
    </source>
</evidence>
<organism evidence="10 11">
    <name type="scientific">Geodermatophilus siccatus</name>
    <dbReference type="NCBI Taxonomy" id="1137991"/>
    <lineage>
        <taxon>Bacteria</taxon>
        <taxon>Bacillati</taxon>
        <taxon>Actinomycetota</taxon>
        <taxon>Actinomycetes</taxon>
        <taxon>Geodermatophilales</taxon>
        <taxon>Geodermatophilaceae</taxon>
        <taxon>Geodermatophilus</taxon>
    </lineage>
</organism>
<dbReference type="Pfam" id="PF02706">
    <property type="entry name" value="Wzz"/>
    <property type="match status" value="1"/>
</dbReference>
<dbReference type="GO" id="GO:0005886">
    <property type="term" value="C:plasma membrane"/>
    <property type="evidence" value="ECO:0007669"/>
    <property type="project" value="UniProtKB-SubCell"/>
</dbReference>
<dbReference type="InterPro" id="IPR050445">
    <property type="entry name" value="Bact_polysacc_biosynth/exp"/>
</dbReference>
<name>A0A1H0BQA8_9ACTN</name>
<evidence type="ECO:0000256" key="3">
    <source>
        <dbReference type="ARBA" id="ARBA00022475"/>
    </source>
</evidence>
<keyword evidence="6 8" id="KW-0472">Membrane</keyword>
<proteinExistence type="inferred from homology"/>
<dbReference type="STRING" id="1137991.SAMN05660642_04915"/>
<dbReference type="PANTHER" id="PTHR32309">
    <property type="entry name" value="TYROSINE-PROTEIN KINASE"/>
    <property type="match status" value="1"/>
</dbReference>
<keyword evidence="4 8" id="KW-0812">Transmembrane</keyword>
<keyword evidence="3" id="KW-1003">Cell membrane</keyword>